<protein>
    <submittedName>
        <fullName evidence="1">Uncharacterized protein</fullName>
    </submittedName>
</protein>
<sequence length="73" mass="8218">MLLIQKEKSSIDYKLSGFIRTDGDLSVIGDYQNRLTGLPWLPGSGHTRCRPFAEKVRAMNQPVLVSRSREVLA</sequence>
<reference evidence="1 2" key="1">
    <citation type="submission" date="2022-07" db="EMBL/GenBank/DDBJ databases">
        <authorList>
            <person name="Abrouk D."/>
            <person name="Moenne-Loccoz Y."/>
            <person name="Todorovic I."/>
            <person name="Raicevic V."/>
            <person name="Jovicic-Petrovic J."/>
        </authorList>
    </citation>
    <scope>NUCLEOTIDE SEQUENCE [LARGE SCALE GENOMIC DNA]</scope>
    <source>
        <strain evidence="2">IT-P374</strain>
    </source>
</reference>
<gene>
    <name evidence="1" type="ORF">NN484_17930</name>
</gene>
<dbReference type="Proteomes" id="UP001222282">
    <property type="component" value="Chromosome"/>
</dbReference>
<organism evidence="1 2">
    <name type="scientific">Pseudomonas serboccidentalis</name>
    <dbReference type="NCBI Taxonomy" id="2964670"/>
    <lineage>
        <taxon>Bacteria</taxon>
        <taxon>Pseudomonadati</taxon>
        <taxon>Pseudomonadota</taxon>
        <taxon>Gammaproteobacteria</taxon>
        <taxon>Pseudomonadales</taxon>
        <taxon>Pseudomonadaceae</taxon>
        <taxon>Pseudomonas</taxon>
    </lineage>
</organism>
<proteinExistence type="predicted"/>
<accession>A0ABY7Z416</accession>
<dbReference type="EMBL" id="CP101655">
    <property type="protein sequence ID" value="WDR34378.1"/>
    <property type="molecule type" value="Genomic_DNA"/>
</dbReference>
<evidence type="ECO:0000313" key="2">
    <source>
        <dbReference type="Proteomes" id="UP001222282"/>
    </source>
</evidence>
<evidence type="ECO:0000313" key="1">
    <source>
        <dbReference type="EMBL" id="WDR34378.1"/>
    </source>
</evidence>
<keyword evidence="2" id="KW-1185">Reference proteome</keyword>
<name>A0ABY7Z416_9PSED</name>
<dbReference type="RefSeq" id="WP_164747872.1">
    <property type="nucleotide sequence ID" value="NZ_CATKPR010000064.1"/>
</dbReference>